<keyword evidence="1" id="KW-0472">Membrane</keyword>
<accession>A0A7S0R7I3</accession>
<feature type="transmembrane region" description="Helical" evidence="1">
    <location>
        <begin position="159"/>
        <end position="179"/>
    </location>
</feature>
<organism evidence="2">
    <name type="scientific">Chlamydomonas leiostraca</name>
    <dbReference type="NCBI Taxonomy" id="1034604"/>
    <lineage>
        <taxon>Eukaryota</taxon>
        <taxon>Viridiplantae</taxon>
        <taxon>Chlorophyta</taxon>
        <taxon>core chlorophytes</taxon>
        <taxon>Chlorophyceae</taxon>
        <taxon>CS clade</taxon>
        <taxon>Chlamydomonadales</taxon>
        <taxon>Chlamydomonadaceae</taxon>
        <taxon>Chlamydomonas</taxon>
    </lineage>
</organism>
<proteinExistence type="predicted"/>
<reference evidence="2" key="1">
    <citation type="submission" date="2021-01" db="EMBL/GenBank/DDBJ databases">
        <authorList>
            <person name="Corre E."/>
            <person name="Pelletier E."/>
            <person name="Niang G."/>
            <person name="Scheremetjew M."/>
            <person name="Finn R."/>
            <person name="Kale V."/>
            <person name="Holt S."/>
            <person name="Cochrane G."/>
            <person name="Meng A."/>
            <person name="Brown T."/>
            <person name="Cohen L."/>
        </authorList>
    </citation>
    <scope>NUCLEOTIDE SEQUENCE</scope>
    <source>
        <strain evidence="2">SAG 11-49</strain>
    </source>
</reference>
<feature type="transmembrane region" description="Helical" evidence="1">
    <location>
        <begin position="126"/>
        <end position="147"/>
    </location>
</feature>
<evidence type="ECO:0000256" key="1">
    <source>
        <dbReference type="SAM" id="Phobius"/>
    </source>
</evidence>
<dbReference type="AlphaFoldDB" id="A0A7S0R7I3"/>
<gene>
    <name evidence="2" type="ORF">CLEI1391_LOCUS3372</name>
</gene>
<keyword evidence="1" id="KW-1133">Transmembrane helix</keyword>
<keyword evidence="1" id="KW-0812">Transmembrane</keyword>
<sequence length="226" mass="24532">MSKIVNIVIAIVTLCSWVVLLAGVAATTDVLMKSAKGKYDKADAGSVGSLGLTGDIDDYIKYDSSGDYYAATYGVPFNTGSRRLHAHETDEQELPGSHMMTRKLLSRGRHLLASVAEKYAGYQMSLYWWIVAFQLVISIFALVAAFAGKLRAQTNIYMAINSALLSYMAFEFVTTAWGLTEVKAKGSWTNGVKTTAAGVIASLVCNHLWLLINADHSEDGSIFADK</sequence>
<evidence type="ECO:0000313" key="2">
    <source>
        <dbReference type="EMBL" id="CAD8669034.1"/>
    </source>
</evidence>
<protein>
    <submittedName>
        <fullName evidence="2">Uncharacterized protein</fullName>
    </submittedName>
</protein>
<dbReference type="EMBL" id="HBFB01006034">
    <property type="protein sequence ID" value="CAD8669034.1"/>
    <property type="molecule type" value="Transcribed_RNA"/>
</dbReference>
<name>A0A7S0R7I3_9CHLO</name>